<feature type="transmembrane region" description="Helical" evidence="7">
    <location>
        <begin position="140"/>
        <end position="162"/>
    </location>
</feature>
<sequence>MRRRRFAPISGLRYLVLSLLVAFSLGPLTVFLFSALKTQAELGDNPMGPPTSWQWGNFLQAWTTARMGVGFVNSAIIVVGTVAGVCLIAGCAAYAMARLDLPGAGSVLVYLLVGGSLPIQLFLVPLFFLWTKLHIYDTLLGLIVIYWAIFSPFATLLLRSFMLAIPRDYEEAARIDGAREWTVLVRVVLPLSWPGFLTIALTTALAAYNEFLLAVTFIQSPEYLPVSTGFFSFKEGFSQNYPLIGAAGLLMLAPMLVVFLALQRRFVDGITASGLGGI</sequence>
<keyword evidence="2 7" id="KW-0813">Transport</keyword>
<evidence type="ECO:0000256" key="2">
    <source>
        <dbReference type="ARBA" id="ARBA00022448"/>
    </source>
</evidence>
<evidence type="ECO:0000313" key="10">
    <source>
        <dbReference type="Proteomes" id="UP001595699"/>
    </source>
</evidence>
<reference evidence="10" key="1">
    <citation type="journal article" date="2019" name="Int. J. Syst. Evol. Microbiol.">
        <title>The Global Catalogue of Microorganisms (GCM) 10K type strain sequencing project: providing services to taxonomists for standard genome sequencing and annotation.</title>
        <authorList>
            <consortium name="The Broad Institute Genomics Platform"/>
            <consortium name="The Broad Institute Genome Sequencing Center for Infectious Disease"/>
            <person name="Wu L."/>
            <person name="Ma J."/>
        </authorList>
    </citation>
    <scope>NUCLEOTIDE SEQUENCE [LARGE SCALE GENOMIC DNA]</scope>
    <source>
        <strain evidence="10">CGMCC 4.7241</strain>
    </source>
</reference>
<keyword evidence="3" id="KW-1003">Cell membrane</keyword>
<feature type="domain" description="ABC transmembrane type-1" evidence="8">
    <location>
        <begin position="71"/>
        <end position="262"/>
    </location>
</feature>
<gene>
    <name evidence="9" type="ORF">ACFOUW_03285</name>
</gene>
<dbReference type="PANTHER" id="PTHR43744:SF12">
    <property type="entry name" value="ABC TRANSPORTER PERMEASE PROTEIN MG189-RELATED"/>
    <property type="match status" value="1"/>
</dbReference>
<evidence type="ECO:0000256" key="7">
    <source>
        <dbReference type="RuleBase" id="RU363032"/>
    </source>
</evidence>
<dbReference type="Pfam" id="PF00528">
    <property type="entry name" value="BPD_transp_1"/>
    <property type="match status" value="1"/>
</dbReference>
<feature type="transmembrane region" description="Helical" evidence="7">
    <location>
        <begin position="12"/>
        <end position="36"/>
    </location>
</feature>
<dbReference type="PANTHER" id="PTHR43744">
    <property type="entry name" value="ABC TRANSPORTER PERMEASE PROTEIN MG189-RELATED-RELATED"/>
    <property type="match status" value="1"/>
</dbReference>
<dbReference type="Proteomes" id="UP001595699">
    <property type="component" value="Unassembled WGS sequence"/>
</dbReference>
<proteinExistence type="inferred from homology"/>
<evidence type="ECO:0000256" key="6">
    <source>
        <dbReference type="ARBA" id="ARBA00023136"/>
    </source>
</evidence>
<keyword evidence="4 7" id="KW-0812">Transmembrane</keyword>
<dbReference type="SUPFAM" id="SSF161098">
    <property type="entry name" value="MetI-like"/>
    <property type="match status" value="1"/>
</dbReference>
<accession>A0ABV7Y5G6</accession>
<comment type="subcellular location">
    <subcellularLocation>
        <location evidence="1 7">Cell membrane</location>
        <topology evidence="1 7">Multi-pass membrane protein</topology>
    </subcellularLocation>
</comment>
<evidence type="ECO:0000256" key="3">
    <source>
        <dbReference type="ARBA" id="ARBA00022475"/>
    </source>
</evidence>
<evidence type="ECO:0000259" key="8">
    <source>
        <dbReference type="PROSITE" id="PS50928"/>
    </source>
</evidence>
<feature type="transmembrane region" description="Helical" evidence="7">
    <location>
        <begin position="107"/>
        <end position="128"/>
    </location>
</feature>
<evidence type="ECO:0000256" key="4">
    <source>
        <dbReference type="ARBA" id="ARBA00022692"/>
    </source>
</evidence>
<organism evidence="9 10">
    <name type="scientific">Tenggerimyces flavus</name>
    <dbReference type="NCBI Taxonomy" id="1708749"/>
    <lineage>
        <taxon>Bacteria</taxon>
        <taxon>Bacillati</taxon>
        <taxon>Actinomycetota</taxon>
        <taxon>Actinomycetes</taxon>
        <taxon>Propionibacteriales</taxon>
        <taxon>Nocardioidaceae</taxon>
        <taxon>Tenggerimyces</taxon>
    </lineage>
</organism>
<dbReference type="InterPro" id="IPR035906">
    <property type="entry name" value="MetI-like_sf"/>
</dbReference>
<evidence type="ECO:0000256" key="5">
    <source>
        <dbReference type="ARBA" id="ARBA00022989"/>
    </source>
</evidence>
<dbReference type="EMBL" id="JBHRZH010000004">
    <property type="protein sequence ID" value="MFC3759846.1"/>
    <property type="molecule type" value="Genomic_DNA"/>
</dbReference>
<comment type="similarity">
    <text evidence="7">Belongs to the binding-protein-dependent transport system permease family.</text>
</comment>
<keyword evidence="5 7" id="KW-1133">Transmembrane helix</keyword>
<dbReference type="CDD" id="cd06261">
    <property type="entry name" value="TM_PBP2"/>
    <property type="match status" value="1"/>
</dbReference>
<name>A0ABV7Y5G6_9ACTN</name>
<comment type="caution">
    <text evidence="9">The sequence shown here is derived from an EMBL/GenBank/DDBJ whole genome shotgun (WGS) entry which is preliminary data.</text>
</comment>
<dbReference type="InterPro" id="IPR000515">
    <property type="entry name" value="MetI-like"/>
</dbReference>
<protein>
    <submittedName>
        <fullName evidence="9">Carbohydrate ABC transporter permease</fullName>
    </submittedName>
</protein>
<evidence type="ECO:0000313" key="9">
    <source>
        <dbReference type="EMBL" id="MFC3759846.1"/>
    </source>
</evidence>
<dbReference type="RefSeq" id="WP_205120316.1">
    <property type="nucleotide sequence ID" value="NZ_JAFBCM010000001.1"/>
</dbReference>
<evidence type="ECO:0000256" key="1">
    <source>
        <dbReference type="ARBA" id="ARBA00004651"/>
    </source>
</evidence>
<dbReference type="Gene3D" id="1.10.3720.10">
    <property type="entry name" value="MetI-like"/>
    <property type="match status" value="1"/>
</dbReference>
<keyword evidence="10" id="KW-1185">Reference proteome</keyword>
<feature type="transmembrane region" description="Helical" evidence="7">
    <location>
        <begin position="183"/>
        <end position="208"/>
    </location>
</feature>
<dbReference type="PROSITE" id="PS50928">
    <property type="entry name" value="ABC_TM1"/>
    <property type="match status" value="1"/>
</dbReference>
<keyword evidence="6 7" id="KW-0472">Membrane</keyword>
<feature type="transmembrane region" description="Helical" evidence="7">
    <location>
        <begin position="71"/>
        <end position="95"/>
    </location>
</feature>
<feature type="transmembrane region" description="Helical" evidence="7">
    <location>
        <begin position="241"/>
        <end position="262"/>
    </location>
</feature>